<accession>A0A0A8HWD2</accession>
<protein>
    <recommendedName>
        <fullName evidence="3">DUF2920 domain protein</fullName>
    </recommendedName>
</protein>
<dbReference type="HOGENOM" id="CLU_690162_0_0_7"/>
<gene>
    <name evidence="1" type="ORF">UPTC3659_1299</name>
</gene>
<dbReference type="RefSeq" id="WP_039626626.1">
    <property type="nucleotide sequence ID" value="NZ_CP007775.1"/>
</dbReference>
<dbReference type="SUPFAM" id="SSF53474">
    <property type="entry name" value="alpha/beta-Hydrolases"/>
    <property type="match status" value="1"/>
</dbReference>
<name>A0A0A8HWD2_CAMLA</name>
<dbReference type="Gene3D" id="3.40.50.1820">
    <property type="entry name" value="alpha/beta hydrolase"/>
    <property type="match status" value="1"/>
</dbReference>
<sequence length="412" mass="48097">MLQTKFFQIPSFDDIELNIQRQSLLDFRIDYDDEKEIKAIVFLLPGLGSDINDAYQNKLIYRVLENHNVICLSVNYFCIQCRPQNGAKLILDNFDQNIIASICSTYNINTKNKTFEGIHEIALFLNSEIEKLKQLHIIPKDEIINLSITFEPTKNEYQNFGIMQALDCLQALAFTKNIFFNNKVTTQLPVVLVGTSHGGYVSHLMAKLMPWEIDGIIDNSSYAKVFLPLVGFTKEFDFINYYETSLLDNNYQHLKFNAFTKTHFTSNPNSPYYFSKAFRRIRNILDEEHLQIQAQFPKTIYRSYHSMQDLRFAPPEDKIQLYKTLKKLGFDADLTIIEKESQVDGKFIKNLEHGMGMSLKMLINKELPIILEKISKQKKKTIVKKITYPSENLLYTFSKNENDFPQFFLNYH</sequence>
<dbReference type="OrthoDB" id="5359099at2"/>
<dbReference type="AlphaFoldDB" id="A0A0A8HWD2"/>
<dbReference type="KEGG" id="cln:UPTC3659_1299"/>
<dbReference type="InterPro" id="IPR029058">
    <property type="entry name" value="AB_hydrolase_fold"/>
</dbReference>
<dbReference type="InterPro" id="IPR022605">
    <property type="entry name" value="DUF2920"/>
</dbReference>
<reference evidence="1 2" key="1">
    <citation type="journal article" date="2014" name="Genome Biol. Evol.">
        <title>Comparative Genomics of the Campylobacter lari Group.</title>
        <authorList>
            <person name="Miller W.G."/>
            <person name="Yee E."/>
            <person name="Chapman M.H."/>
            <person name="Smith T.P."/>
            <person name="Bono J.L."/>
            <person name="Huynh S."/>
            <person name="Parker C.T."/>
            <person name="Vandamme P."/>
            <person name="Luong K."/>
            <person name="Korlach J."/>
        </authorList>
    </citation>
    <scope>NUCLEOTIDE SEQUENCE [LARGE SCALE GENOMIC DNA]</scope>
    <source>
        <strain evidence="2">RM3659</strain>
    </source>
</reference>
<dbReference type="EMBL" id="CP007775">
    <property type="protein sequence ID" value="AJD02132.1"/>
    <property type="molecule type" value="Genomic_DNA"/>
</dbReference>
<dbReference type="Pfam" id="PF11144">
    <property type="entry name" value="DUF2920"/>
    <property type="match status" value="1"/>
</dbReference>
<organism evidence="1 2">
    <name type="scientific">Campylobacter lari NCTC 11845</name>
    <dbReference type="NCBI Taxonomy" id="1388749"/>
    <lineage>
        <taxon>Bacteria</taxon>
        <taxon>Pseudomonadati</taxon>
        <taxon>Campylobacterota</taxon>
        <taxon>Epsilonproteobacteria</taxon>
        <taxon>Campylobacterales</taxon>
        <taxon>Campylobacteraceae</taxon>
        <taxon>Campylobacter</taxon>
    </lineage>
</organism>
<evidence type="ECO:0000313" key="2">
    <source>
        <dbReference type="Proteomes" id="UP000031130"/>
    </source>
</evidence>
<evidence type="ECO:0008006" key="3">
    <source>
        <dbReference type="Google" id="ProtNLM"/>
    </source>
</evidence>
<proteinExistence type="predicted"/>
<dbReference type="Proteomes" id="UP000031130">
    <property type="component" value="Chromosome"/>
</dbReference>
<evidence type="ECO:0000313" key="1">
    <source>
        <dbReference type="EMBL" id="AJD02132.1"/>
    </source>
</evidence>